<feature type="compositionally biased region" description="Basic residues" evidence="1">
    <location>
        <begin position="8"/>
        <end position="22"/>
    </location>
</feature>
<dbReference type="OrthoDB" id="30343at2759"/>
<protein>
    <submittedName>
        <fullName evidence="2">Zinc finger matrin-type protein</fullName>
    </submittedName>
</protein>
<evidence type="ECO:0000313" key="3">
    <source>
        <dbReference type="Proteomes" id="UP001055439"/>
    </source>
</evidence>
<feature type="region of interest" description="Disordered" evidence="1">
    <location>
        <begin position="1"/>
        <end position="25"/>
    </location>
</feature>
<gene>
    <name evidence="2" type="ORF">MUK42_17557</name>
</gene>
<dbReference type="Proteomes" id="UP001055439">
    <property type="component" value="Chromosome 8"/>
</dbReference>
<evidence type="ECO:0000313" key="2">
    <source>
        <dbReference type="EMBL" id="URE40132.1"/>
    </source>
</evidence>
<accession>A0A9E7L171</accession>
<evidence type="ECO:0000256" key="1">
    <source>
        <dbReference type="SAM" id="MobiDB-lite"/>
    </source>
</evidence>
<proteinExistence type="predicted"/>
<dbReference type="EMBL" id="CP097510">
    <property type="protein sequence ID" value="URE40132.1"/>
    <property type="molecule type" value="Genomic_DNA"/>
</dbReference>
<dbReference type="AlphaFoldDB" id="A0A9E7L171"/>
<feature type="region of interest" description="Disordered" evidence="1">
    <location>
        <begin position="101"/>
        <end position="128"/>
    </location>
</feature>
<keyword evidence="3" id="KW-1185">Reference proteome</keyword>
<name>A0A9E7L171_9LILI</name>
<reference evidence="2" key="1">
    <citation type="submission" date="2022-05" db="EMBL/GenBank/DDBJ databases">
        <title>The Musa troglodytarum L. genome provides insights into the mechanism of non-climacteric behaviour and enrichment of carotenoids.</title>
        <authorList>
            <person name="Wang J."/>
        </authorList>
    </citation>
    <scope>NUCLEOTIDE SEQUENCE</scope>
    <source>
        <tissue evidence="2">Leaf</tissue>
    </source>
</reference>
<organism evidence="2 3">
    <name type="scientific">Musa troglodytarum</name>
    <name type="common">fe'i banana</name>
    <dbReference type="NCBI Taxonomy" id="320322"/>
    <lineage>
        <taxon>Eukaryota</taxon>
        <taxon>Viridiplantae</taxon>
        <taxon>Streptophyta</taxon>
        <taxon>Embryophyta</taxon>
        <taxon>Tracheophyta</taxon>
        <taxon>Spermatophyta</taxon>
        <taxon>Magnoliopsida</taxon>
        <taxon>Liliopsida</taxon>
        <taxon>Zingiberales</taxon>
        <taxon>Musaceae</taxon>
        <taxon>Musa</taxon>
    </lineage>
</organism>
<sequence>MRSPNSNPKKKAPPVQRKPLKHRNYEVDLESRLGKTQTHSNRHPRCYPHCTTKPTEMLATVISWVVVVIIDLDRMAEDWLDATVRSVNVLQKTANYLDHINGKKRGSESSRHVYAGGEGNSSTGSRMI</sequence>